<accession>A0A7S2ZEC2</accession>
<feature type="transmembrane region" description="Helical" evidence="10">
    <location>
        <begin position="120"/>
        <end position="142"/>
    </location>
</feature>
<dbReference type="EMBL" id="HBHW01007235">
    <property type="protein sequence ID" value="CAE0037535.1"/>
    <property type="molecule type" value="Transcribed_RNA"/>
</dbReference>
<comment type="subcellular location">
    <subcellularLocation>
        <location evidence="1">Membrane</location>
        <topology evidence="1">Multi-pass membrane protein</topology>
    </subcellularLocation>
</comment>
<dbReference type="GO" id="GO:0016020">
    <property type="term" value="C:membrane"/>
    <property type="evidence" value="ECO:0007669"/>
    <property type="project" value="UniProtKB-SubCell"/>
</dbReference>
<feature type="domain" description="Vitamin K epoxide reductase" evidence="11">
    <location>
        <begin position="69"/>
        <end position="210"/>
    </location>
</feature>
<sequence length="370" mass="39404">MGLECGTGFCVNGLGGARLSGAVRQSARCRRSGVGVARRRRLGSGRLRMCESGPESSERSVVPQESGLRELPRKILIGISGAGLLETALLTYKKVFGGGIASLCSTAGCLEVLDGPYSTVFGIPLTLFGMGGYAAALALGVYPLLASDKKDTEAREKATRGLLVTLASAMTSFSTYLMIVLVGVIQGWCPWCFFSAALSGSMGFLVLSSFATRWKTAVTTALVTLAGAAGIFVTTPGGILDASTIRDPPPITTVSSAEALGIAGRLEAKHTKMYGAFWCSHCFGQKQMLGKEAMDKIDYVECSERGRDSQSALCKEKKIAGYPAWEIDGKLFFGEQSMEDFDEILRTGEKANDPYADLLKEIDEMEKQAS</sequence>
<dbReference type="SMART" id="SM00756">
    <property type="entry name" value="VKc"/>
    <property type="match status" value="1"/>
</dbReference>
<keyword evidence="6" id="KW-0560">Oxidoreductase</keyword>
<dbReference type="GO" id="GO:0016491">
    <property type="term" value="F:oxidoreductase activity"/>
    <property type="evidence" value="ECO:0007669"/>
    <property type="project" value="UniProtKB-KW"/>
</dbReference>
<dbReference type="PANTHER" id="PTHR34573">
    <property type="entry name" value="VKC DOMAIN-CONTAINING PROTEIN"/>
    <property type="match status" value="1"/>
</dbReference>
<keyword evidence="7 10" id="KW-0472">Membrane</keyword>
<keyword evidence="5 10" id="KW-1133">Transmembrane helix</keyword>
<dbReference type="CDD" id="cd12916">
    <property type="entry name" value="VKOR_1"/>
    <property type="match status" value="1"/>
</dbReference>
<reference evidence="12" key="1">
    <citation type="submission" date="2021-01" db="EMBL/GenBank/DDBJ databases">
        <authorList>
            <person name="Corre E."/>
            <person name="Pelletier E."/>
            <person name="Niang G."/>
            <person name="Scheremetjew M."/>
            <person name="Finn R."/>
            <person name="Kale V."/>
            <person name="Holt S."/>
            <person name="Cochrane G."/>
            <person name="Meng A."/>
            <person name="Brown T."/>
            <person name="Cohen L."/>
        </authorList>
    </citation>
    <scope>NUCLEOTIDE SEQUENCE</scope>
    <source>
        <strain evidence="12">CCMP 769</strain>
    </source>
</reference>
<dbReference type="AlphaFoldDB" id="A0A7S2ZEC2"/>
<evidence type="ECO:0000256" key="7">
    <source>
        <dbReference type="ARBA" id="ARBA00023136"/>
    </source>
</evidence>
<evidence type="ECO:0000256" key="10">
    <source>
        <dbReference type="SAM" id="Phobius"/>
    </source>
</evidence>
<dbReference type="InterPro" id="IPR038354">
    <property type="entry name" value="VKOR_sf"/>
</dbReference>
<dbReference type="PANTHER" id="PTHR34573:SF1">
    <property type="entry name" value="VITAMIN K EPOXIDE REDUCTASE DOMAIN-CONTAINING PROTEIN"/>
    <property type="match status" value="1"/>
</dbReference>
<dbReference type="SUPFAM" id="SSF52833">
    <property type="entry name" value="Thioredoxin-like"/>
    <property type="match status" value="1"/>
</dbReference>
<dbReference type="Gene3D" id="3.40.30.10">
    <property type="entry name" value="Glutaredoxin"/>
    <property type="match status" value="1"/>
</dbReference>
<evidence type="ECO:0000256" key="6">
    <source>
        <dbReference type="ARBA" id="ARBA00023002"/>
    </source>
</evidence>
<feature type="transmembrane region" description="Helical" evidence="10">
    <location>
        <begin position="191"/>
        <end position="211"/>
    </location>
</feature>
<evidence type="ECO:0000256" key="9">
    <source>
        <dbReference type="ARBA" id="ARBA00023284"/>
    </source>
</evidence>
<evidence type="ECO:0000256" key="2">
    <source>
        <dbReference type="ARBA" id="ARBA00006214"/>
    </source>
</evidence>
<keyword evidence="9" id="KW-0676">Redox-active center</keyword>
<evidence type="ECO:0000256" key="3">
    <source>
        <dbReference type="ARBA" id="ARBA00022692"/>
    </source>
</evidence>
<evidence type="ECO:0000256" key="5">
    <source>
        <dbReference type="ARBA" id="ARBA00022989"/>
    </source>
</evidence>
<keyword evidence="4" id="KW-0874">Quinone</keyword>
<gene>
    <name evidence="12" type="ORF">RMAR00112_LOCUS5486</name>
</gene>
<keyword evidence="3 10" id="KW-0812">Transmembrane</keyword>
<dbReference type="InterPro" id="IPR012932">
    <property type="entry name" value="VKOR"/>
</dbReference>
<protein>
    <recommendedName>
        <fullName evidence="11">Vitamin K epoxide reductase domain-containing protein</fullName>
    </recommendedName>
</protein>
<evidence type="ECO:0000256" key="8">
    <source>
        <dbReference type="ARBA" id="ARBA00023157"/>
    </source>
</evidence>
<dbReference type="InterPro" id="IPR036249">
    <property type="entry name" value="Thioredoxin-like_sf"/>
</dbReference>
<feature type="transmembrane region" description="Helical" evidence="10">
    <location>
        <begin position="162"/>
        <end position="185"/>
    </location>
</feature>
<dbReference type="InterPro" id="IPR044698">
    <property type="entry name" value="VKOR/LTO1"/>
</dbReference>
<name>A0A7S2ZEC2_9RHOD</name>
<feature type="transmembrane region" description="Helical" evidence="10">
    <location>
        <begin position="218"/>
        <end position="240"/>
    </location>
</feature>
<organism evidence="12">
    <name type="scientific">Rhodosorus marinus</name>
    <dbReference type="NCBI Taxonomy" id="101924"/>
    <lineage>
        <taxon>Eukaryota</taxon>
        <taxon>Rhodophyta</taxon>
        <taxon>Stylonematophyceae</taxon>
        <taxon>Stylonematales</taxon>
        <taxon>Stylonemataceae</taxon>
        <taxon>Rhodosorus</taxon>
    </lineage>
</organism>
<evidence type="ECO:0000313" key="12">
    <source>
        <dbReference type="EMBL" id="CAE0037535.1"/>
    </source>
</evidence>
<evidence type="ECO:0000259" key="11">
    <source>
        <dbReference type="SMART" id="SM00756"/>
    </source>
</evidence>
<comment type="similarity">
    <text evidence="2">Belongs to the VKOR family.</text>
</comment>
<evidence type="ECO:0000256" key="4">
    <source>
        <dbReference type="ARBA" id="ARBA00022719"/>
    </source>
</evidence>
<evidence type="ECO:0000256" key="1">
    <source>
        <dbReference type="ARBA" id="ARBA00004141"/>
    </source>
</evidence>
<dbReference type="Pfam" id="PF07884">
    <property type="entry name" value="VKOR"/>
    <property type="match status" value="1"/>
</dbReference>
<proteinExistence type="inferred from homology"/>
<keyword evidence="8" id="KW-1015">Disulfide bond</keyword>
<dbReference type="Gene3D" id="1.20.1440.130">
    <property type="entry name" value="VKOR domain"/>
    <property type="match status" value="1"/>
</dbReference>
<dbReference type="GO" id="GO:0048038">
    <property type="term" value="F:quinone binding"/>
    <property type="evidence" value="ECO:0007669"/>
    <property type="project" value="UniProtKB-KW"/>
</dbReference>